<dbReference type="Proteomes" id="UP000281245">
    <property type="component" value="Unassembled WGS sequence"/>
</dbReference>
<evidence type="ECO:0000313" key="3">
    <source>
        <dbReference type="Proteomes" id="UP000281245"/>
    </source>
</evidence>
<dbReference type="AlphaFoldDB" id="A0A3M6X4Z5"/>
<sequence length="531" mass="56154">MEHGSAKMGDLATTTSGKTLGDHFGFHKDDEKPTEGVVHHTSGPHASDMANKLDPHIPGEFPTETGEDPHSSTLDRNAGMGAGGVALGQNVYDDDAPQSDRVHPGGAGFPVEDPVATASQGHGKEAAALGGGAAAVGGAAYAANELKDDPRESEGPMQEASQVSERDQPTMENTTPSNVQRDGKPEPDSGEQAFALGGGAAAATAAGGSAYAADEPKSTQDSPEAQPRTSEHSSVWPTAGHEEDMPQHAQQEAVNTQEDDSENKGLSAAGAGVGAGALGGAAAYGATHQDEPTSAPHQSHQASTHESAWPTTGLGDELPTRPKQDQHSYDIGYPQRDYPEQHATERPYASEERPTHDGRDVAMASGGAATGYGGYEAMESQHGAPRSSQDSPQHKREDNGKLQKSQQQMERHERELEKARQEQAEKGGDHGEKKHGLLYKIFHPHDKEKHRDDSRRSSPSDKKHDSRSSLGSEPRDSHQGRDSDLDRYANQDDGKVVDPHTGLPMDVNKYGSGAGGTDGSQQIEGYQGERV</sequence>
<comment type="caution">
    <text evidence="2">The sequence shown here is derived from an EMBL/GenBank/DDBJ whole genome shotgun (WGS) entry which is preliminary data.</text>
</comment>
<name>A0A3M6X4Z5_HORWE</name>
<evidence type="ECO:0000313" key="2">
    <source>
        <dbReference type="EMBL" id="RMX85867.1"/>
    </source>
</evidence>
<feature type="compositionally biased region" description="Basic and acidic residues" evidence="1">
    <location>
        <begin position="392"/>
        <end position="401"/>
    </location>
</feature>
<feature type="compositionally biased region" description="Basic and acidic residues" evidence="1">
    <location>
        <begin position="145"/>
        <end position="154"/>
    </location>
</feature>
<feature type="compositionally biased region" description="Low complexity" evidence="1">
    <location>
        <begin position="190"/>
        <end position="213"/>
    </location>
</feature>
<protein>
    <submittedName>
        <fullName evidence="2">Uncharacterized protein</fullName>
    </submittedName>
</protein>
<feature type="compositionally biased region" description="Basic and acidic residues" evidence="1">
    <location>
        <begin position="337"/>
        <end position="360"/>
    </location>
</feature>
<feature type="compositionally biased region" description="Basic and acidic residues" evidence="1">
    <location>
        <begin position="443"/>
        <end position="498"/>
    </location>
</feature>
<proteinExistence type="predicted"/>
<gene>
    <name evidence="2" type="ORF">D0869_03501</name>
</gene>
<feature type="compositionally biased region" description="Basic and acidic residues" evidence="1">
    <location>
        <begin position="409"/>
        <end position="435"/>
    </location>
</feature>
<evidence type="ECO:0000256" key="1">
    <source>
        <dbReference type="SAM" id="MobiDB-lite"/>
    </source>
</evidence>
<accession>A0A3M6X4Z5</accession>
<feature type="compositionally biased region" description="Basic and acidic residues" evidence="1">
    <location>
        <begin position="20"/>
        <end position="38"/>
    </location>
</feature>
<feature type="compositionally biased region" description="Polar residues" evidence="1">
    <location>
        <begin position="170"/>
        <end position="180"/>
    </location>
</feature>
<organism evidence="2 3">
    <name type="scientific">Hortaea werneckii</name>
    <name type="common">Black yeast</name>
    <name type="synonym">Cladosporium werneckii</name>
    <dbReference type="NCBI Taxonomy" id="91943"/>
    <lineage>
        <taxon>Eukaryota</taxon>
        <taxon>Fungi</taxon>
        <taxon>Dikarya</taxon>
        <taxon>Ascomycota</taxon>
        <taxon>Pezizomycotina</taxon>
        <taxon>Dothideomycetes</taxon>
        <taxon>Dothideomycetidae</taxon>
        <taxon>Mycosphaerellales</taxon>
        <taxon>Teratosphaeriaceae</taxon>
        <taxon>Hortaea</taxon>
    </lineage>
</organism>
<dbReference type="OrthoDB" id="2590867at2759"/>
<feature type="compositionally biased region" description="Polar residues" evidence="1">
    <location>
        <begin position="295"/>
        <end position="310"/>
    </location>
</feature>
<dbReference type="EMBL" id="QWIJ01000196">
    <property type="protein sequence ID" value="RMX85867.1"/>
    <property type="molecule type" value="Genomic_DNA"/>
</dbReference>
<feature type="region of interest" description="Disordered" evidence="1">
    <location>
        <begin position="1"/>
        <end position="531"/>
    </location>
</feature>
<feature type="compositionally biased region" description="Basic and acidic residues" evidence="1">
    <location>
        <begin position="318"/>
        <end position="328"/>
    </location>
</feature>
<reference evidence="2 3" key="1">
    <citation type="journal article" date="2018" name="BMC Genomics">
        <title>Genomic evidence for intraspecific hybridization in a clonal and extremely halotolerant yeast.</title>
        <authorList>
            <person name="Gostincar C."/>
            <person name="Stajich J.E."/>
            <person name="Zupancic J."/>
            <person name="Zalar P."/>
            <person name="Gunde-Cimerman N."/>
        </authorList>
    </citation>
    <scope>NUCLEOTIDE SEQUENCE [LARGE SCALE GENOMIC DNA]</scope>
    <source>
        <strain evidence="2 3">EXF-6656</strain>
    </source>
</reference>